<comment type="caution">
    <text evidence="1">The sequence shown here is derived from an EMBL/GenBank/DDBJ whole genome shotgun (WGS) entry which is preliminary data.</text>
</comment>
<reference evidence="1 2" key="1">
    <citation type="submission" date="2023-02" db="EMBL/GenBank/DDBJ databases">
        <title>LHISI_Scaffold_Assembly.</title>
        <authorList>
            <person name="Stuart O.P."/>
            <person name="Cleave R."/>
            <person name="Magrath M.J.L."/>
            <person name="Mikheyev A.S."/>
        </authorList>
    </citation>
    <scope>NUCLEOTIDE SEQUENCE [LARGE SCALE GENOMIC DNA]</scope>
    <source>
        <strain evidence="1">Daus_M_001</strain>
        <tissue evidence="1">Leg muscle</tissue>
    </source>
</reference>
<name>A0ABQ9IDK8_9NEOP</name>
<keyword evidence="2" id="KW-1185">Reference proteome</keyword>
<proteinExistence type="predicted"/>
<sequence length="68" mass="7472">MLELTAQQAAPALYCYVLCADGEDHRDAGVMEEMWPAGRGRARHSCLTTVIDHGPTWARLVAARCWAA</sequence>
<evidence type="ECO:0000313" key="2">
    <source>
        <dbReference type="Proteomes" id="UP001159363"/>
    </source>
</evidence>
<accession>A0ABQ9IDK8</accession>
<evidence type="ECO:0000313" key="1">
    <source>
        <dbReference type="EMBL" id="KAJ8894411.1"/>
    </source>
</evidence>
<organism evidence="1 2">
    <name type="scientific">Dryococelus australis</name>
    <dbReference type="NCBI Taxonomy" id="614101"/>
    <lineage>
        <taxon>Eukaryota</taxon>
        <taxon>Metazoa</taxon>
        <taxon>Ecdysozoa</taxon>
        <taxon>Arthropoda</taxon>
        <taxon>Hexapoda</taxon>
        <taxon>Insecta</taxon>
        <taxon>Pterygota</taxon>
        <taxon>Neoptera</taxon>
        <taxon>Polyneoptera</taxon>
        <taxon>Phasmatodea</taxon>
        <taxon>Verophasmatodea</taxon>
        <taxon>Anareolatae</taxon>
        <taxon>Phasmatidae</taxon>
        <taxon>Eurycanthinae</taxon>
        <taxon>Dryococelus</taxon>
    </lineage>
</organism>
<gene>
    <name evidence="1" type="ORF">PR048_007063</name>
</gene>
<dbReference type="Proteomes" id="UP001159363">
    <property type="component" value="Chromosome 2"/>
</dbReference>
<dbReference type="EMBL" id="JARBHB010000002">
    <property type="protein sequence ID" value="KAJ8894411.1"/>
    <property type="molecule type" value="Genomic_DNA"/>
</dbReference>
<protein>
    <submittedName>
        <fullName evidence="1">Uncharacterized protein</fullName>
    </submittedName>
</protein>